<dbReference type="WBParaSite" id="Gr19_v10_g1204.t1">
    <property type="protein sequence ID" value="Gr19_v10_g1204.t1"/>
    <property type="gene ID" value="Gr19_v10_g1204"/>
</dbReference>
<evidence type="ECO:0000313" key="2">
    <source>
        <dbReference type="WBParaSite" id="Gr19_v10_g1204.t1"/>
    </source>
</evidence>
<sequence length="125" mass="15369">MQFLLPLFALIDDGRWRQKLWTFLKGRLDAEEPNPIKNRDFTILTFFLLIPHYERELRQFARDSVGRDWYFRHLGSGARVLVVYYECYRRRHHDCRYRLKAEELDFGEFQITLYQGHNYQMDESD</sequence>
<proteinExistence type="predicted"/>
<dbReference type="AlphaFoldDB" id="A0A914GXC8"/>
<protein>
    <submittedName>
        <fullName evidence="2">Uncharacterized protein</fullName>
    </submittedName>
</protein>
<organism evidence="1 2">
    <name type="scientific">Globodera rostochiensis</name>
    <name type="common">Golden nematode worm</name>
    <name type="synonym">Heterodera rostochiensis</name>
    <dbReference type="NCBI Taxonomy" id="31243"/>
    <lineage>
        <taxon>Eukaryota</taxon>
        <taxon>Metazoa</taxon>
        <taxon>Ecdysozoa</taxon>
        <taxon>Nematoda</taxon>
        <taxon>Chromadorea</taxon>
        <taxon>Rhabditida</taxon>
        <taxon>Tylenchina</taxon>
        <taxon>Tylenchomorpha</taxon>
        <taxon>Tylenchoidea</taxon>
        <taxon>Heteroderidae</taxon>
        <taxon>Heteroderinae</taxon>
        <taxon>Globodera</taxon>
    </lineage>
</organism>
<evidence type="ECO:0000313" key="1">
    <source>
        <dbReference type="Proteomes" id="UP000887572"/>
    </source>
</evidence>
<dbReference type="Proteomes" id="UP000887572">
    <property type="component" value="Unplaced"/>
</dbReference>
<keyword evidence="1" id="KW-1185">Reference proteome</keyword>
<name>A0A914GXC8_GLORO</name>
<accession>A0A914GXC8</accession>
<reference evidence="2" key="1">
    <citation type="submission" date="2022-11" db="UniProtKB">
        <authorList>
            <consortium name="WormBaseParasite"/>
        </authorList>
    </citation>
    <scope>IDENTIFICATION</scope>
</reference>